<dbReference type="OrthoDB" id="72788at2759"/>
<dbReference type="PANTHER" id="PTHR43303">
    <property type="entry name" value="NADPH DEHYDROGENASE C23G7.10C-RELATED"/>
    <property type="match status" value="1"/>
</dbReference>
<dbReference type="GO" id="GO:0003959">
    <property type="term" value="F:NADPH dehydrogenase activity"/>
    <property type="evidence" value="ECO:0007669"/>
    <property type="project" value="InterPro"/>
</dbReference>
<proteinExistence type="predicted"/>
<dbReference type="Pfam" id="PF00724">
    <property type="entry name" value="Oxidored_FMN"/>
    <property type="match status" value="1"/>
</dbReference>
<dbReference type="GO" id="GO:0050661">
    <property type="term" value="F:NADP binding"/>
    <property type="evidence" value="ECO:0007669"/>
    <property type="project" value="InterPro"/>
</dbReference>
<dbReference type="PANTHER" id="PTHR43303:SF2">
    <property type="entry name" value="INDOLEAMINE 2,3-DIOXYGENASE PYRROLE 2,3-DIOXYGENASE (AFU_ORTHOLOGUE AFUA_5G01450"/>
    <property type="match status" value="1"/>
</dbReference>
<reference evidence="3 4" key="1">
    <citation type="submission" date="2015-07" db="EMBL/GenBank/DDBJ databases">
        <title>The genome of the fungus Escovopsis weberi, a specialized disease agent of ant agriculture.</title>
        <authorList>
            <person name="de Man T.J."/>
            <person name="Stajich J.E."/>
            <person name="Kubicek C.P."/>
            <person name="Chenthamara K."/>
            <person name="Atanasova L."/>
            <person name="Druzhinina I.S."/>
            <person name="Birnbaum S."/>
            <person name="Barribeau S.M."/>
            <person name="Teiling C."/>
            <person name="Suen G."/>
            <person name="Currie C."/>
            <person name="Gerardo N.M."/>
        </authorList>
    </citation>
    <scope>NUCLEOTIDE SEQUENCE [LARGE SCALE GENOMIC DNA]</scope>
</reference>
<dbReference type="CDD" id="cd02932">
    <property type="entry name" value="OYE_YqiM_FMN"/>
    <property type="match status" value="1"/>
</dbReference>
<accession>A0A0M8N6C2</accession>
<organism evidence="3 4">
    <name type="scientific">Escovopsis weberi</name>
    <dbReference type="NCBI Taxonomy" id="150374"/>
    <lineage>
        <taxon>Eukaryota</taxon>
        <taxon>Fungi</taxon>
        <taxon>Dikarya</taxon>
        <taxon>Ascomycota</taxon>
        <taxon>Pezizomycotina</taxon>
        <taxon>Sordariomycetes</taxon>
        <taxon>Hypocreomycetidae</taxon>
        <taxon>Hypocreales</taxon>
        <taxon>Hypocreaceae</taxon>
        <taxon>Escovopsis</taxon>
    </lineage>
</organism>
<evidence type="ECO:0000313" key="3">
    <source>
        <dbReference type="EMBL" id="KOS20890.1"/>
    </source>
</evidence>
<comment type="caution">
    <text evidence="3">The sequence shown here is derived from an EMBL/GenBank/DDBJ whole genome shotgun (WGS) entry which is preliminary data.</text>
</comment>
<dbReference type="InterPro" id="IPR001155">
    <property type="entry name" value="OxRdtase_FMN_N"/>
</dbReference>
<dbReference type="Proteomes" id="UP000053831">
    <property type="component" value="Unassembled WGS sequence"/>
</dbReference>
<dbReference type="STRING" id="150374.A0A0M8N6C2"/>
<dbReference type="AlphaFoldDB" id="A0A0M8N6C2"/>
<gene>
    <name evidence="3" type="ORF">ESCO_004219</name>
</gene>
<dbReference type="InterPro" id="IPR013785">
    <property type="entry name" value="Aldolase_TIM"/>
</dbReference>
<keyword evidence="4" id="KW-1185">Reference proteome</keyword>
<protein>
    <submittedName>
        <fullName evidence="3">Putative NADPH dehydrogenase</fullName>
    </submittedName>
</protein>
<dbReference type="Gene3D" id="3.20.20.70">
    <property type="entry name" value="Aldolase class I"/>
    <property type="match status" value="1"/>
</dbReference>
<dbReference type="GO" id="GO:0010181">
    <property type="term" value="F:FMN binding"/>
    <property type="evidence" value="ECO:0007669"/>
    <property type="project" value="InterPro"/>
</dbReference>
<evidence type="ECO:0000256" key="1">
    <source>
        <dbReference type="SAM" id="MobiDB-lite"/>
    </source>
</evidence>
<evidence type="ECO:0000259" key="2">
    <source>
        <dbReference type="Pfam" id="PF00724"/>
    </source>
</evidence>
<dbReference type="InterPro" id="IPR044152">
    <property type="entry name" value="YqjM-like"/>
</dbReference>
<evidence type="ECO:0000313" key="4">
    <source>
        <dbReference type="Proteomes" id="UP000053831"/>
    </source>
</evidence>
<dbReference type="EMBL" id="LGSR01000013">
    <property type="protein sequence ID" value="KOS20890.1"/>
    <property type="molecule type" value="Genomic_DNA"/>
</dbReference>
<name>A0A0M8N6C2_ESCWE</name>
<feature type="region of interest" description="Disordered" evidence="1">
    <location>
        <begin position="1"/>
        <end position="26"/>
    </location>
</feature>
<dbReference type="SUPFAM" id="SSF51395">
    <property type="entry name" value="FMN-linked oxidoreductases"/>
    <property type="match status" value="1"/>
</dbReference>
<sequence>MTLSNSDETAPGVPRYTPGRSSKIGAALNPATAPTLFKPLSMRSVELHNRVAVSPMCMYSATDGHLSDYQVAHLGRLAMQGAGLVFVEATGVAPEGRITPQCSGIWADSHVAPLRRVTEMLHSQGAKAAIQLAHAGRKASDTAPWLGHKTAGEEAGGWPRDVLAPSAIAFDADSPLPREMTLADIRRVVVQFAEAAERAVKAGFDVIEIHGAHGYLINEFLSPRTNTRTDEYGGSFENRTRLVREVTEAVRAVIPADMPLWLRISVTDGMEAVGGPMWGLEQSIELARLLPSWGIDLIDVSSGLNISEQPRPADKSGQRAMAKELRRALRAEGNGLLVGVVGDIRDAQLARALVQEGEDESADVVLVGRQFLVEPSWTLRVAEELDVPVSLPIMSRLHKLSHSQKSVL</sequence>
<feature type="domain" description="NADH:flavin oxidoreductase/NADH oxidase N-terminal" evidence="2">
    <location>
        <begin position="36"/>
        <end position="385"/>
    </location>
</feature>